<accession>A0A9P7VUG0</accession>
<dbReference type="Proteomes" id="UP000812287">
    <property type="component" value="Unassembled WGS sequence"/>
</dbReference>
<name>A0A9P7VUG0_9AGAR</name>
<comment type="caution">
    <text evidence="2">The sequence shown here is derived from an EMBL/GenBank/DDBJ whole genome shotgun (WGS) entry which is preliminary data.</text>
</comment>
<keyword evidence="3" id="KW-1185">Reference proteome</keyword>
<dbReference type="AlphaFoldDB" id="A0A9P7VUG0"/>
<evidence type="ECO:0000256" key="1">
    <source>
        <dbReference type="SAM" id="Phobius"/>
    </source>
</evidence>
<organism evidence="2 3">
    <name type="scientific">Guyanagaster necrorhizus</name>
    <dbReference type="NCBI Taxonomy" id="856835"/>
    <lineage>
        <taxon>Eukaryota</taxon>
        <taxon>Fungi</taxon>
        <taxon>Dikarya</taxon>
        <taxon>Basidiomycota</taxon>
        <taxon>Agaricomycotina</taxon>
        <taxon>Agaricomycetes</taxon>
        <taxon>Agaricomycetidae</taxon>
        <taxon>Agaricales</taxon>
        <taxon>Marasmiineae</taxon>
        <taxon>Physalacriaceae</taxon>
        <taxon>Guyanagaster</taxon>
    </lineage>
</organism>
<dbReference type="RefSeq" id="XP_043041176.1">
    <property type="nucleotide sequence ID" value="XM_043179080.1"/>
</dbReference>
<feature type="transmembrane region" description="Helical" evidence="1">
    <location>
        <begin position="47"/>
        <end position="68"/>
    </location>
</feature>
<evidence type="ECO:0000313" key="2">
    <source>
        <dbReference type="EMBL" id="KAG7447676.1"/>
    </source>
</evidence>
<reference evidence="2" key="1">
    <citation type="submission" date="2020-11" db="EMBL/GenBank/DDBJ databases">
        <title>Adaptations for nitrogen fixation in a non-lichenized fungal sporocarp promotes dispersal by wood-feeding termites.</title>
        <authorList>
            <consortium name="DOE Joint Genome Institute"/>
            <person name="Koch R.A."/>
            <person name="Yoon G."/>
            <person name="Arayal U."/>
            <person name="Lail K."/>
            <person name="Amirebrahimi M."/>
            <person name="Labutti K."/>
            <person name="Lipzen A."/>
            <person name="Riley R."/>
            <person name="Barry K."/>
            <person name="Henrissat B."/>
            <person name="Grigoriev I.V."/>
            <person name="Herr J.R."/>
            <person name="Aime M.C."/>
        </authorList>
    </citation>
    <scope>NUCLEOTIDE SEQUENCE</scope>
    <source>
        <strain evidence="2">MCA 3950</strain>
    </source>
</reference>
<dbReference type="GeneID" id="66101374"/>
<sequence>MLDENTKTGASSIEFIETFFSSPLRTVAMCVFGIGLPSSLFRQLSPAFWQTWLVGSITMAGLLLRATFQFRFERKTFLGRKALLLPCRFRSEQRQGEANADTLNVLETEQMRGVGLNKRSANVPYRGRPDVNIPQSSRPHLPSLITVTLAMRSDGLWPWYEATLETLAVGICLYGTISPGEHLVLDVRTEHHILGDHYTQSGGA</sequence>
<keyword evidence="1" id="KW-1133">Transmembrane helix</keyword>
<dbReference type="OrthoDB" id="5409995at2759"/>
<keyword evidence="1" id="KW-0812">Transmembrane</keyword>
<evidence type="ECO:0000313" key="3">
    <source>
        <dbReference type="Proteomes" id="UP000812287"/>
    </source>
</evidence>
<keyword evidence="1" id="KW-0472">Membrane</keyword>
<protein>
    <submittedName>
        <fullName evidence="2">Uncharacterized protein</fullName>
    </submittedName>
</protein>
<dbReference type="EMBL" id="MU250531">
    <property type="protein sequence ID" value="KAG7447676.1"/>
    <property type="molecule type" value="Genomic_DNA"/>
</dbReference>
<proteinExistence type="predicted"/>
<gene>
    <name evidence="2" type="ORF">BT62DRAFT_1075049</name>
</gene>